<evidence type="ECO:0000313" key="2">
    <source>
        <dbReference type="Proteomes" id="UP000663722"/>
    </source>
</evidence>
<dbReference type="InterPro" id="IPR008651">
    <property type="entry name" value="Uncharacterised_HicB"/>
</dbReference>
<proteinExistence type="predicted"/>
<sequence length="124" mass="14115">MLKKLCHPLTSDSYPTFVFIKCKLINEGCREILLVNDFVTFEGDNVADLKKAFEEAVDHYVSVCEKLARDPQKTFRGKFNVRIKPELHRKASLVAFKKNISLNKLVETAINNEIGKPEYSALAL</sequence>
<protein>
    <submittedName>
        <fullName evidence="1">Toxin-antitoxin system, antitoxin component HigB domain-containing protein</fullName>
    </submittedName>
</protein>
<dbReference type="InterPro" id="IPR010985">
    <property type="entry name" value="Ribbon_hlx_hlx"/>
</dbReference>
<name>A0A975GPC4_9BACT</name>
<dbReference type="EMBL" id="CP061800">
    <property type="protein sequence ID" value="QTA88692.1"/>
    <property type="molecule type" value="Genomic_DNA"/>
</dbReference>
<organism evidence="1 2">
    <name type="scientific">Desulfonema magnum</name>
    <dbReference type="NCBI Taxonomy" id="45655"/>
    <lineage>
        <taxon>Bacteria</taxon>
        <taxon>Pseudomonadati</taxon>
        <taxon>Thermodesulfobacteriota</taxon>
        <taxon>Desulfobacteria</taxon>
        <taxon>Desulfobacterales</taxon>
        <taxon>Desulfococcaceae</taxon>
        <taxon>Desulfonema</taxon>
    </lineage>
</organism>
<gene>
    <name evidence="1" type="ORF">dnm_047390</name>
</gene>
<reference evidence="1" key="1">
    <citation type="journal article" date="2021" name="Microb. Physiol.">
        <title>Proteogenomic Insights into the Physiology of Marine, Sulfate-Reducing, Filamentous Desulfonema limicola and Desulfonema magnum.</title>
        <authorList>
            <person name="Schnaars V."/>
            <person name="Wohlbrand L."/>
            <person name="Scheve S."/>
            <person name="Hinrichs C."/>
            <person name="Reinhardt R."/>
            <person name="Rabus R."/>
        </authorList>
    </citation>
    <scope>NUCLEOTIDE SEQUENCE</scope>
    <source>
        <strain evidence="1">4be13</strain>
    </source>
</reference>
<accession>A0A975GPC4</accession>
<dbReference type="SUPFAM" id="SSF47598">
    <property type="entry name" value="Ribbon-helix-helix"/>
    <property type="match status" value="1"/>
</dbReference>
<evidence type="ECO:0000313" key="1">
    <source>
        <dbReference type="EMBL" id="QTA88692.1"/>
    </source>
</evidence>
<dbReference type="Pfam" id="PF05534">
    <property type="entry name" value="HicB"/>
    <property type="match status" value="1"/>
</dbReference>
<keyword evidence="2" id="KW-1185">Reference proteome</keyword>
<dbReference type="KEGG" id="dmm:dnm_047390"/>
<dbReference type="AlphaFoldDB" id="A0A975GPC4"/>
<dbReference type="GO" id="GO:0006355">
    <property type="term" value="P:regulation of DNA-templated transcription"/>
    <property type="evidence" value="ECO:0007669"/>
    <property type="project" value="InterPro"/>
</dbReference>
<dbReference type="Proteomes" id="UP000663722">
    <property type="component" value="Chromosome"/>
</dbReference>